<proteinExistence type="predicted"/>
<dbReference type="EMBL" id="JACHJD010000038">
    <property type="protein sequence ID" value="MBB5109773.1"/>
    <property type="molecule type" value="Genomic_DNA"/>
</dbReference>
<keyword evidence="2" id="KW-1185">Reference proteome</keyword>
<evidence type="ECO:0000313" key="2">
    <source>
        <dbReference type="Proteomes" id="UP000549009"/>
    </source>
</evidence>
<accession>A0A7W8B3S6</accession>
<comment type="caution">
    <text evidence="1">The sequence shown here is derived from an EMBL/GenBank/DDBJ whole genome shotgun (WGS) entry which is preliminary data.</text>
</comment>
<sequence length="115" mass="12519">MSTAVVPAVRPLNLDAERRHVNAVQEEFVGRKSAAARAGWLPGDAVQALADFLAVGGKRLRPLLCVTGWHTTSPPRRMIRIRHLQAHHTLDQAPFPPAVTAVLRQMADAATTRTS</sequence>
<protein>
    <submittedName>
        <fullName evidence="1">Geranylgeranyl pyrophosphate synthase</fullName>
    </submittedName>
</protein>
<gene>
    <name evidence="1" type="ORF">FHS40_008903</name>
</gene>
<evidence type="ECO:0000313" key="1">
    <source>
        <dbReference type="EMBL" id="MBB5109773.1"/>
    </source>
</evidence>
<dbReference type="Gene3D" id="1.10.600.10">
    <property type="entry name" value="Farnesyl Diphosphate Synthase"/>
    <property type="match status" value="1"/>
</dbReference>
<dbReference type="InterPro" id="IPR008949">
    <property type="entry name" value="Isoprenoid_synthase_dom_sf"/>
</dbReference>
<organism evidence="1 2">
    <name type="scientific">Streptomyces spectabilis</name>
    <dbReference type="NCBI Taxonomy" id="68270"/>
    <lineage>
        <taxon>Bacteria</taxon>
        <taxon>Bacillati</taxon>
        <taxon>Actinomycetota</taxon>
        <taxon>Actinomycetes</taxon>
        <taxon>Kitasatosporales</taxon>
        <taxon>Streptomycetaceae</taxon>
        <taxon>Streptomyces</taxon>
    </lineage>
</organism>
<reference evidence="1 2" key="1">
    <citation type="submission" date="2020-08" db="EMBL/GenBank/DDBJ databases">
        <title>Genomic Encyclopedia of Type Strains, Phase III (KMG-III): the genomes of soil and plant-associated and newly described type strains.</title>
        <authorList>
            <person name="Whitman W."/>
        </authorList>
    </citation>
    <scope>NUCLEOTIDE SEQUENCE [LARGE SCALE GENOMIC DNA]</scope>
    <source>
        <strain evidence="1 2">CECT 3146</strain>
    </source>
</reference>
<name>A0A7W8B3S6_STRST</name>
<dbReference type="RefSeq" id="WP_184926783.1">
    <property type="nucleotide sequence ID" value="NZ_BMSQ01000044.1"/>
</dbReference>
<dbReference type="AlphaFoldDB" id="A0A7W8B3S6"/>
<dbReference type="Proteomes" id="UP000549009">
    <property type="component" value="Unassembled WGS sequence"/>
</dbReference>